<keyword evidence="2" id="KW-1185">Reference proteome</keyword>
<evidence type="ECO:0000313" key="2">
    <source>
        <dbReference type="Proteomes" id="UP001460270"/>
    </source>
</evidence>
<protein>
    <submittedName>
        <fullName evidence="1">Uncharacterized protein</fullName>
    </submittedName>
</protein>
<dbReference type="Proteomes" id="UP001460270">
    <property type="component" value="Unassembled WGS sequence"/>
</dbReference>
<dbReference type="EMBL" id="JBBPFD010000001">
    <property type="protein sequence ID" value="KAK7944896.1"/>
    <property type="molecule type" value="Genomic_DNA"/>
</dbReference>
<proteinExistence type="predicted"/>
<name>A0AAW0PZF9_9GOBI</name>
<dbReference type="AlphaFoldDB" id="A0AAW0PZF9"/>
<reference evidence="2" key="1">
    <citation type="submission" date="2024-04" db="EMBL/GenBank/DDBJ databases">
        <title>Salinicola lusitanus LLJ914,a marine bacterium isolated from the Okinawa Trough.</title>
        <authorList>
            <person name="Li J."/>
        </authorList>
    </citation>
    <scope>NUCLEOTIDE SEQUENCE [LARGE SCALE GENOMIC DNA]</scope>
</reference>
<comment type="caution">
    <text evidence="1">The sequence shown here is derived from an EMBL/GenBank/DDBJ whole genome shotgun (WGS) entry which is preliminary data.</text>
</comment>
<sequence>MVGFERSPQEDQVLTGVSIGRKFLPLARLFDLISDIITELLFAEDPDIQKACVRRVVLQCLSGSEPELLY</sequence>
<accession>A0AAW0PZF9</accession>
<gene>
    <name evidence="1" type="ORF">WMY93_000624</name>
</gene>
<evidence type="ECO:0000313" key="1">
    <source>
        <dbReference type="EMBL" id="KAK7944896.1"/>
    </source>
</evidence>
<organism evidence="1 2">
    <name type="scientific">Mugilogobius chulae</name>
    <name type="common">yellowstripe goby</name>
    <dbReference type="NCBI Taxonomy" id="88201"/>
    <lineage>
        <taxon>Eukaryota</taxon>
        <taxon>Metazoa</taxon>
        <taxon>Chordata</taxon>
        <taxon>Craniata</taxon>
        <taxon>Vertebrata</taxon>
        <taxon>Euteleostomi</taxon>
        <taxon>Actinopterygii</taxon>
        <taxon>Neopterygii</taxon>
        <taxon>Teleostei</taxon>
        <taxon>Neoteleostei</taxon>
        <taxon>Acanthomorphata</taxon>
        <taxon>Gobiaria</taxon>
        <taxon>Gobiiformes</taxon>
        <taxon>Gobioidei</taxon>
        <taxon>Gobiidae</taxon>
        <taxon>Gobionellinae</taxon>
        <taxon>Mugilogobius</taxon>
    </lineage>
</organism>